<dbReference type="eggNOG" id="COG0451">
    <property type="taxonomic scope" value="Bacteria"/>
</dbReference>
<sequence>MSQKVFVAGASGVIGKVLLPLLVKAGYTVYGATRRLEQIGSIEAAGATAVLVDVYDAKRLSEELTRIQPWAVMHQLTDLPRGLDPSLMAQAVANNARIRNEGTRNLVAAALAAGARRMVAQSIAWAYRPGDTPHLETQPLDLDAEGGRRISVQGVAALEAQVLGEPTLHGIVLRYGQLYGPCTGTDEPAGASPLHVEDAAHAALLALNTSEGGIFNITEDNPVVSNEKARRVLDWSPAMGQAASSN</sequence>
<dbReference type="STRING" id="1357279.N018_06845"/>
<dbReference type="GO" id="GO:0004029">
    <property type="term" value="F:aldehyde dehydrogenase (NAD+) activity"/>
    <property type="evidence" value="ECO:0007669"/>
    <property type="project" value="TreeGrafter"/>
</dbReference>
<dbReference type="EMBL" id="CP007014">
    <property type="protein sequence ID" value="AHG39975.1"/>
    <property type="molecule type" value="Genomic_DNA"/>
</dbReference>
<evidence type="ECO:0000313" key="3">
    <source>
        <dbReference type="Proteomes" id="UP000019089"/>
    </source>
</evidence>
<dbReference type="InterPro" id="IPR051783">
    <property type="entry name" value="NAD(P)-dependent_oxidoreduct"/>
</dbReference>
<dbReference type="Pfam" id="PF01370">
    <property type="entry name" value="Epimerase"/>
    <property type="match status" value="1"/>
</dbReference>
<evidence type="ECO:0000259" key="1">
    <source>
        <dbReference type="Pfam" id="PF01370"/>
    </source>
</evidence>
<protein>
    <submittedName>
        <fullName evidence="2">dTDP-glucose 4,6-dehydratase</fullName>
    </submittedName>
</protein>
<name>W0MRW8_PSESX</name>
<dbReference type="InterPro" id="IPR001509">
    <property type="entry name" value="Epimerase_deHydtase"/>
</dbReference>
<evidence type="ECO:0000313" key="2">
    <source>
        <dbReference type="EMBL" id="AHG39975.1"/>
    </source>
</evidence>
<dbReference type="PANTHER" id="PTHR48079">
    <property type="entry name" value="PROTEIN YEEZ"/>
    <property type="match status" value="1"/>
</dbReference>
<organism evidence="2 3">
    <name type="scientific">Pseudomonas syringae CC1557</name>
    <dbReference type="NCBI Taxonomy" id="1357279"/>
    <lineage>
        <taxon>Bacteria</taxon>
        <taxon>Pseudomonadati</taxon>
        <taxon>Pseudomonadota</taxon>
        <taxon>Gammaproteobacteria</taxon>
        <taxon>Pseudomonadales</taxon>
        <taxon>Pseudomonadaceae</taxon>
        <taxon>Pseudomonas</taxon>
        <taxon>Pseudomonas syringae</taxon>
    </lineage>
</organism>
<dbReference type="SUPFAM" id="SSF51735">
    <property type="entry name" value="NAD(P)-binding Rossmann-fold domains"/>
    <property type="match status" value="1"/>
</dbReference>
<proteinExistence type="predicted"/>
<dbReference type="RefSeq" id="WP_025389167.1">
    <property type="nucleotide sequence ID" value="NZ_CP007014.1"/>
</dbReference>
<accession>W0MRW8</accession>
<dbReference type="Gene3D" id="3.40.50.720">
    <property type="entry name" value="NAD(P)-binding Rossmann-like Domain"/>
    <property type="match status" value="1"/>
</dbReference>
<dbReference type="GO" id="GO:0005737">
    <property type="term" value="C:cytoplasm"/>
    <property type="evidence" value="ECO:0007669"/>
    <property type="project" value="TreeGrafter"/>
</dbReference>
<dbReference type="Proteomes" id="UP000019089">
    <property type="component" value="Chromosome"/>
</dbReference>
<dbReference type="PANTHER" id="PTHR48079:SF6">
    <property type="entry name" value="NAD(P)-BINDING DOMAIN-CONTAINING PROTEIN-RELATED"/>
    <property type="match status" value="1"/>
</dbReference>
<dbReference type="AlphaFoldDB" id="W0MRW8"/>
<dbReference type="KEGG" id="psyr:N018_06845"/>
<reference evidence="2 3" key="1">
    <citation type="submission" date="2013-12" db="EMBL/GenBank/DDBJ databases">
        <title>Interactions Between Genome Architecture and Virulence Genes in Pseudomonas syringae, strain CC1557 as a model.</title>
        <authorList>
            <person name="Baltrus D."/>
            <person name="Hockett K."/>
            <person name="Karlsrud E."/>
            <person name="Dougherty K."/>
            <person name="Nishimura M."/>
        </authorList>
    </citation>
    <scope>NUCLEOTIDE SEQUENCE [LARGE SCALE GENOMIC DNA]</scope>
    <source>
        <strain evidence="2 3">CC1557</strain>
    </source>
</reference>
<dbReference type="HOGENOM" id="CLU_007383_12_4_6"/>
<dbReference type="InterPro" id="IPR036291">
    <property type="entry name" value="NAD(P)-bd_dom_sf"/>
</dbReference>
<gene>
    <name evidence="2" type="ORF">N018_06845</name>
</gene>
<feature type="domain" description="NAD-dependent epimerase/dehydratase" evidence="1">
    <location>
        <begin position="5"/>
        <end position="189"/>
    </location>
</feature>